<evidence type="ECO:0000256" key="7">
    <source>
        <dbReference type="ARBA" id="ARBA00023173"/>
    </source>
</evidence>
<accession>A0A828RKN5</accession>
<dbReference type="PANTHER" id="PTHR43427:SF6">
    <property type="entry name" value="CHLORIDE CHANNEL PROTEIN CLC-E"/>
    <property type="match status" value="1"/>
</dbReference>
<comment type="subcellular location">
    <subcellularLocation>
        <location evidence="1">Membrane</location>
        <topology evidence="1">Multi-pass membrane protein</topology>
    </subcellularLocation>
</comment>
<dbReference type="Gene3D" id="3.30.70.1450">
    <property type="entry name" value="Regulator of K+ conductance, C-terminal domain"/>
    <property type="match status" value="1"/>
</dbReference>
<name>A0A828RKN5_LIMRT</name>
<evidence type="ECO:0000313" key="13">
    <source>
        <dbReference type="Proteomes" id="UP000004335"/>
    </source>
</evidence>
<dbReference type="Gene3D" id="1.10.3080.10">
    <property type="entry name" value="Clc chloride channel"/>
    <property type="match status" value="1"/>
</dbReference>
<evidence type="ECO:0000313" key="12">
    <source>
        <dbReference type="EMBL" id="EGC15583.1"/>
    </source>
</evidence>
<organism evidence="12 13">
    <name type="scientific">Limosilactobacillus reuteri MM4-1A</name>
    <dbReference type="NCBI Taxonomy" id="548485"/>
    <lineage>
        <taxon>Bacteria</taxon>
        <taxon>Bacillati</taxon>
        <taxon>Bacillota</taxon>
        <taxon>Bacilli</taxon>
        <taxon>Lactobacillales</taxon>
        <taxon>Lactobacillaceae</taxon>
        <taxon>Limosilactobacillus</taxon>
    </lineage>
</organism>
<evidence type="ECO:0000256" key="3">
    <source>
        <dbReference type="ARBA" id="ARBA00022692"/>
    </source>
</evidence>
<dbReference type="InterPro" id="IPR036721">
    <property type="entry name" value="RCK_C_sf"/>
</dbReference>
<evidence type="ECO:0000256" key="8">
    <source>
        <dbReference type="ARBA" id="ARBA00023214"/>
    </source>
</evidence>
<dbReference type="InterPro" id="IPR001807">
    <property type="entry name" value="ClC"/>
</dbReference>
<dbReference type="PROSITE" id="PS51202">
    <property type="entry name" value="RCK_C"/>
    <property type="match status" value="1"/>
</dbReference>
<dbReference type="InterPro" id="IPR006037">
    <property type="entry name" value="RCK_C"/>
</dbReference>
<evidence type="ECO:0000256" key="6">
    <source>
        <dbReference type="ARBA" id="ARBA00023136"/>
    </source>
</evidence>
<dbReference type="Proteomes" id="UP000004335">
    <property type="component" value="Unassembled WGS sequence"/>
</dbReference>
<evidence type="ECO:0000256" key="5">
    <source>
        <dbReference type="ARBA" id="ARBA00023065"/>
    </source>
</evidence>
<evidence type="ECO:0000256" key="4">
    <source>
        <dbReference type="ARBA" id="ARBA00022989"/>
    </source>
</evidence>
<evidence type="ECO:0000256" key="1">
    <source>
        <dbReference type="ARBA" id="ARBA00004141"/>
    </source>
</evidence>
<dbReference type="AlphaFoldDB" id="A0A828RKN5"/>
<sequence length="528" mass="58408">MACRLLINWRKTMESRKEAFHRYNQFNQLIRAIIIGILTGLVVSVFRLIIQHFLQLVTASFAYFHSHPLWLIPWTIGSIILALLLGWLAQSYPDIKGSGIPQVEGQLTNQFDEKWWPVLWRKFLGGIFAIGSGLYLGREGPSIQLGATIGQGVEEKAKVGHLNRQIGIASGAAAGLSAAFNAPIAATIFILEEVYHNFSPVIWLATFVSSLCSNMVSMQFFGLRPVLNVPYNHMLPNNLYWHLIALGILLGILGRLYQIVILHLNGWTARIPKLSPIAYPIIPFLLVIPIAWYFPITLGGGNELIIILRSLPFSLALFVGLFVLRFVFSMISYGSQLPGGIFLPILTLGAILGAVYCALMVRLGLMPVRYLPNFIIYGMAGYFACISKAPFTAILLITEMVGSLAHLMPLALVAVVAYLVVDALHGEPVYTAMFNAFIGNNPQPARHKEDVTMSITIYAGARLDGCKIKDFPWPTDCIVMVIYRGEEKIIPNGQTKLQAGDTLILRANSATTRQAYHEISRAAHYAQG</sequence>
<feature type="transmembrane region" description="Helical" evidence="10">
    <location>
        <begin position="374"/>
        <end position="397"/>
    </location>
</feature>
<dbReference type="GO" id="GO:0034707">
    <property type="term" value="C:chloride channel complex"/>
    <property type="evidence" value="ECO:0007669"/>
    <property type="project" value="UniProtKB-KW"/>
</dbReference>
<keyword evidence="6 10" id="KW-0472">Membrane</keyword>
<gene>
    <name evidence="12" type="primary">eriC2</name>
    <name evidence="12" type="ORF">HMPREF0536_10428</name>
</gene>
<dbReference type="CDD" id="cd01031">
    <property type="entry name" value="EriC"/>
    <property type="match status" value="1"/>
</dbReference>
<dbReference type="PANTHER" id="PTHR43427">
    <property type="entry name" value="CHLORIDE CHANNEL PROTEIN CLC-E"/>
    <property type="match status" value="1"/>
</dbReference>
<dbReference type="InterPro" id="IPR014743">
    <property type="entry name" value="Cl-channel_core"/>
</dbReference>
<comment type="caution">
    <text evidence="12">The sequence shown here is derived from an EMBL/GenBank/DDBJ whole genome shotgun (WGS) entry which is preliminary data.</text>
</comment>
<dbReference type="EMBL" id="ACGX02000005">
    <property type="protein sequence ID" value="EGC15583.1"/>
    <property type="molecule type" value="Genomic_DNA"/>
</dbReference>
<feature type="transmembrane region" description="Helical" evidence="10">
    <location>
        <begin position="277"/>
        <end position="294"/>
    </location>
</feature>
<feature type="transmembrane region" description="Helical" evidence="10">
    <location>
        <begin position="202"/>
        <end position="227"/>
    </location>
</feature>
<dbReference type="GO" id="GO:0006813">
    <property type="term" value="P:potassium ion transport"/>
    <property type="evidence" value="ECO:0007669"/>
    <property type="project" value="InterPro"/>
</dbReference>
<evidence type="ECO:0000259" key="11">
    <source>
        <dbReference type="PROSITE" id="PS51202"/>
    </source>
</evidence>
<keyword evidence="3 10" id="KW-0812">Transmembrane</keyword>
<dbReference type="GO" id="GO:0005254">
    <property type="term" value="F:chloride channel activity"/>
    <property type="evidence" value="ECO:0007669"/>
    <property type="project" value="UniProtKB-KW"/>
</dbReference>
<dbReference type="Pfam" id="PF00654">
    <property type="entry name" value="Voltage_CLC"/>
    <property type="match status" value="1"/>
</dbReference>
<keyword evidence="5" id="KW-0406">Ion transport</keyword>
<protein>
    <submittedName>
        <fullName evidence="12">Chloride transporter, ClC family</fullName>
    </submittedName>
</protein>
<feature type="transmembrane region" description="Helical" evidence="10">
    <location>
        <begin position="70"/>
        <end position="89"/>
    </location>
</feature>
<dbReference type="GO" id="GO:0008324">
    <property type="term" value="F:monoatomic cation transmembrane transporter activity"/>
    <property type="evidence" value="ECO:0007669"/>
    <property type="project" value="InterPro"/>
</dbReference>
<feature type="transmembrane region" description="Helical" evidence="10">
    <location>
        <begin position="403"/>
        <end position="421"/>
    </location>
</feature>
<dbReference type="InterPro" id="IPR050368">
    <property type="entry name" value="ClC-type_chloride_channel"/>
</dbReference>
<keyword evidence="9" id="KW-0407">Ion channel</keyword>
<dbReference type="Pfam" id="PF02080">
    <property type="entry name" value="TrkA_C"/>
    <property type="match status" value="1"/>
</dbReference>
<keyword evidence="8" id="KW-0868">Chloride</keyword>
<reference evidence="12 13" key="1">
    <citation type="submission" date="2011-01" db="EMBL/GenBank/DDBJ databases">
        <authorList>
            <person name="Muzny D."/>
            <person name="Qin X."/>
            <person name="Buhay C."/>
            <person name="Dugan-Rocha S."/>
            <person name="Ding Y."/>
            <person name="Chen G."/>
            <person name="Hawes A."/>
            <person name="Holder M."/>
            <person name="Jhangiani S."/>
            <person name="Johnson A."/>
            <person name="Khan Z."/>
            <person name="Li Z."/>
            <person name="Liu W."/>
            <person name="Liu X."/>
            <person name="Perez L."/>
            <person name="Shen H."/>
            <person name="Wang Q."/>
            <person name="Watt J."/>
            <person name="Xi L."/>
            <person name="Xin Y."/>
            <person name="Zhou J."/>
            <person name="Deng J."/>
            <person name="Jiang H."/>
            <person name="Liu Y."/>
            <person name="Qu J."/>
            <person name="Song X.-Z."/>
            <person name="Zhang L."/>
            <person name="Villasana D."/>
            <person name="Johnson A."/>
            <person name="Liu J."/>
            <person name="Liyanage D."/>
            <person name="Lorensuhewa L."/>
            <person name="Robinson T."/>
            <person name="Song A."/>
            <person name="Song B.-B."/>
            <person name="Dinh H."/>
            <person name="Thornton R."/>
            <person name="Coyle M."/>
            <person name="Francisco L."/>
            <person name="Jackson L."/>
            <person name="Javaid M."/>
            <person name="Korchina V."/>
            <person name="Kovar C."/>
            <person name="Mata R."/>
            <person name="Mathew T."/>
            <person name="Ngo R."/>
            <person name="Nguyen L."/>
            <person name="Nguyen N."/>
            <person name="Okwuonu G."/>
            <person name="Ongeri F."/>
            <person name="Pham C."/>
            <person name="Simmons D."/>
            <person name="Wilczek-Boney K."/>
            <person name="Hale W."/>
            <person name="Jakkamsetti A."/>
            <person name="Pham P."/>
            <person name="Ruth R."/>
            <person name="San Lucas F."/>
            <person name="Warren J."/>
            <person name="Zhang J."/>
            <person name="Zhao Z."/>
            <person name="Zhou C."/>
            <person name="Zhu D."/>
            <person name="Lee S."/>
            <person name="Bess C."/>
            <person name="Blankenburg K."/>
            <person name="Forbes L."/>
            <person name="Fu Q."/>
            <person name="Gubbala S."/>
            <person name="Hirani K."/>
            <person name="Jayaseelan J.C."/>
            <person name="Lara F."/>
            <person name="Munidasa M."/>
            <person name="Palculict T."/>
            <person name="Patil S."/>
            <person name="Pu L.-L."/>
            <person name="Saada N."/>
            <person name="Tang L."/>
            <person name="Weissenberger G."/>
            <person name="Zhu Y."/>
            <person name="Hemphill L."/>
            <person name="Shang Y."/>
            <person name="Youmans B."/>
            <person name="Ayvaz T."/>
            <person name="Ross M."/>
            <person name="Santibanez J."/>
            <person name="Aqrawi P."/>
            <person name="Gross S."/>
            <person name="Joshi V."/>
            <person name="Fowler G."/>
            <person name="Nazareth L."/>
            <person name="Reid J."/>
            <person name="Worley K."/>
            <person name="Petrosino J."/>
            <person name="Highlander S."/>
            <person name="Gibbs R."/>
        </authorList>
    </citation>
    <scope>NUCLEOTIDE SEQUENCE [LARGE SCALE GENOMIC DNA]</scope>
    <source>
        <strain evidence="12 13">MM4-1A</strain>
    </source>
</reference>
<keyword evidence="4 10" id="KW-1133">Transmembrane helix</keyword>
<feature type="transmembrane region" description="Helical" evidence="10">
    <location>
        <begin position="306"/>
        <end position="328"/>
    </location>
</feature>
<feature type="transmembrane region" description="Helical" evidence="10">
    <location>
        <begin position="340"/>
        <end position="362"/>
    </location>
</feature>
<keyword evidence="7" id="KW-0869">Chloride channel</keyword>
<evidence type="ECO:0000256" key="10">
    <source>
        <dbReference type="SAM" id="Phobius"/>
    </source>
</evidence>
<evidence type="ECO:0000256" key="9">
    <source>
        <dbReference type="ARBA" id="ARBA00023303"/>
    </source>
</evidence>
<evidence type="ECO:0000256" key="2">
    <source>
        <dbReference type="ARBA" id="ARBA00022448"/>
    </source>
</evidence>
<feature type="transmembrane region" description="Helical" evidence="10">
    <location>
        <begin position="166"/>
        <end position="190"/>
    </location>
</feature>
<dbReference type="PRINTS" id="PR00762">
    <property type="entry name" value="CLCHANNEL"/>
</dbReference>
<keyword evidence="2" id="KW-0813">Transport</keyword>
<feature type="transmembrane region" description="Helical" evidence="10">
    <location>
        <begin position="29"/>
        <end position="50"/>
    </location>
</feature>
<dbReference type="SUPFAM" id="SSF81340">
    <property type="entry name" value="Clc chloride channel"/>
    <property type="match status" value="1"/>
</dbReference>
<feature type="transmembrane region" description="Helical" evidence="10">
    <location>
        <begin position="239"/>
        <end position="257"/>
    </location>
</feature>
<dbReference type="SUPFAM" id="SSF116726">
    <property type="entry name" value="TrkA C-terminal domain-like"/>
    <property type="match status" value="1"/>
</dbReference>
<proteinExistence type="predicted"/>
<feature type="domain" description="RCK C-terminal" evidence="11">
    <location>
        <begin position="440"/>
        <end position="522"/>
    </location>
</feature>